<gene>
    <name evidence="1" type="ORF">TCNE_LOCUS15641</name>
</gene>
<evidence type="ECO:0000313" key="2">
    <source>
        <dbReference type="Proteomes" id="UP000050794"/>
    </source>
</evidence>
<organism evidence="2 3">
    <name type="scientific">Toxocara canis</name>
    <name type="common">Canine roundworm</name>
    <dbReference type="NCBI Taxonomy" id="6265"/>
    <lineage>
        <taxon>Eukaryota</taxon>
        <taxon>Metazoa</taxon>
        <taxon>Ecdysozoa</taxon>
        <taxon>Nematoda</taxon>
        <taxon>Chromadorea</taxon>
        <taxon>Rhabditida</taxon>
        <taxon>Spirurina</taxon>
        <taxon>Ascaridomorpha</taxon>
        <taxon>Ascaridoidea</taxon>
        <taxon>Toxocaridae</taxon>
        <taxon>Toxocara</taxon>
    </lineage>
</organism>
<reference evidence="3" key="1">
    <citation type="submission" date="2016-06" db="UniProtKB">
        <authorList>
            <consortium name="WormBaseParasite"/>
        </authorList>
    </citation>
    <scope>IDENTIFICATION</scope>
</reference>
<name>A0A183V4H1_TOXCA</name>
<dbReference type="Proteomes" id="UP000050794">
    <property type="component" value="Unassembled WGS sequence"/>
</dbReference>
<evidence type="ECO:0000313" key="1">
    <source>
        <dbReference type="EMBL" id="VDM46962.1"/>
    </source>
</evidence>
<protein>
    <submittedName>
        <fullName evidence="1 3">Uncharacterized protein</fullName>
    </submittedName>
</protein>
<dbReference type="AlphaFoldDB" id="A0A183V4H1"/>
<proteinExistence type="predicted"/>
<keyword evidence="2" id="KW-1185">Reference proteome</keyword>
<dbReference type="EMBL" id="UYWY01023000">
    <property type="protein sequence ID" value="VDM46962.1"/>
    <property type="molecule type" value="Genomic_DNA"/>
</dbReference>
<dbReference type="WBParaSite" id="TCNE_0001564201-mRNA-1">
    <property type="protein sequence ID" value="TCNE_0001564201-mRNA-1"/>
    <property type="gene ID" value="TCNE_0001564201"/>
</dbReference>
<accession>A0A183V4H1</accession>
<evidence type="ECO:0000313" key="3">
    <source>
        <dbReference type="WBParaSite" id="TCNE_0001564201-mRNA-1"/>
    </source>
</evidence>
<reference evidence="1 2" key="2">
    <citation type="submission" date="2018-11" db="EMBL/GenBank/DDBJ databases">
        <authorList>
            <consortium name="Pathogen Informatics"/>
        </authorList>
    </citation>
    <scope>NUCLEOTIDE SEQUENCE [LARGE SCALE GENOMIC DNA]</scope>
</reference>
<sequence>MIRRRRNERKKGRFRAEYRQLPTMTSSLRTTFSRTPNVAAAAGAVAVAVAAVAVCSNVVALRNAQRYTADSLCPEQLERTLSPGGGAGAAAAIGECNSIAT</sequence>